<organism evidence="1 2">
    <name type="scientific">Legionella norrlandica</name>
    <dbReference type="NCBI Taxonomy" id="1498499"/>
    <lineage>
        <taxon>Bacteria</taxon>
        <taxon>Pseudomonadati</taxon>
        <taxon>Pseudomonadota</taxon>
        <taxon>Gammaproteobacteria</taxon>
        <taxon>Legionellales</taxon>
        <taxon>Legionellaceae</taxon>
        <taxon>Legionella</taxon>
    </lineage>
</organism>
<sequence length="165" mass="18732">MSRLFKKHAVKNDNNLLKAFLEFDKNFKKRFQEQNNQQEDTNTNCCIKLFDCLKNTSEKIPQEYKDIAVWLTKLGTAQSKGEFNQKVLVSALHASLVYVSLDTTGSEIPANVLKGLIEEIAKQFGLDLEVDPDYPALQSYCHENNIDIPKAIQNIINSNQLAKVV</sequence>
<proteinExistence type="predicted"/>
<keyword evidence="2" id="KW-1185">Reference proteome</keyword>
<evidence type="ECO:0000313" key="1">
    <source>
        <dbReference type="EMBL" id="KGP62232.1"/>
    </source>
</evidence>
<gene>
    <name evidence="1" type="ORF">EP47_12740</name>
</gene>
<accession>A0A0A2SNB2</accession>
<evidence type="ECO:0000313" key="2">
    <source>
        <dbReference type="Proteomes" id="UP000054422"/>
    </source>
</evidence>
<dbReference type="AlphaFoldDB" id="A0A0A2SNB2"/>
<protein>
    <submittedName>
        <fullName evidence="1">Uncharacterized protein</fullName>
    </submittedName>
</protein>
<dbReference type="Proteomes" id="UP000054422">
    <property type="component" value="Unassembled WGS sequence"/>
</dbReference>
<reference evidence="1 2" key="1">
    <citation type="submission" date="2014-05" db="EMBL/GenBank/DDBJ databases">
        <authorList>
            <person name="Rizzardi K."/>
            <person name="Winiecka-Krusnell J."/>
            <person name="Ramliden M."/>
            <person name="Alm E."/>
            <person name="Andersson S."/>
            <person name="Byfors S."/>
        </authorList>
    </citation>
    <scope>NUCLEOTIDE SEQUENCE [LARGE SCALE GENOMIC DNA]</scope>
    <source>
        <strain evidence="1 2">LEGN</strain>
    </source>
</reference>
<name>A0A0A2SNB2_9GAMM</name>
<dbReference type="EMBL" id="JNCF01000090">
    <property type="protein sequence ID" value="KGP62232.1"/>
    <property type="molecule type" value="Genomic_DNA"/>
</dbReference>
<comment type="caution">
    <text evidence="1">The sequence shown here is derived from an EMBL/GenBank/DDBJ whole genome shotgun (WGS) entry which is preliminary data.</text>
</comment>
<dbReference type="OrthoDB" id="9959603at2"/>
<dbReference type="RefSeq" id="WP_035891469.1">
    <property type="nucleotide sequence ID" value="NZ_JNCF01000090.1"/>
</dbReference>